<dbReference type="Pfam" id="PF03780">
    <property type="entry name" value="Asp23"/>
    <property type="match status" value="1"/>
</dbReference>
<comment type="similarity">
    <text evidence="1">Belongs to the asp23 family.</text>
</comment>
<dbReference type="OrthoDB" id="9791482at2"/>
<evidence type="ECO:0000256" key="1">
    <source>
        <dbReference type="ARBA" id="ARBA00005721"/>
    </source>
</evidence>
<organism evidence="2 3">
    <name type="scientific">Evtepia gabavorous</name>
    <dbReference type="NCBI Taxonomy" id="2211183"/>
    <lineage>
        <taxon>Bacteria</taxon>
        <taxon>Bacillati</taxon>
        <taxon>Bacillota</taxon>
        <taxon>Clostridia</taxon>
        <taxon>Eubacteriales</taxon>
        <taxon>Evtepia</taxon>
    </lineage>
</organism>
<name>A0A3E2B128_9FIRM</name>
<dbReference type="PANTHER" id="PTHR34297:SF2">
    <property type="entry name" value="ASP23_GLS24 FAMILY ENVELOPE STRESS RESPONSE PROTEIN"/>
    <property type="match status" value="1"/>
</dbReference>
<comment type="caution">
    <text evidence="2">The sequence shown here is derived from an EMBL/GenBank/DDBJ whole genome shotgun (WGS) entry which is preliminary data.</text>
</comment>
<protein>
    <submittedName>
        <fullName evidence="2">Asp23/Gls24 family envelope stress response protein</fullName>
    </submittedName>
</protein>
<keyword evidence="3" id="KW-1185">Reference proteome</keyword>
<dbReference type="AlphaFoldDB" id="A0A3E2B128"/>
<gene>
    <name evidence="2" type="ORF">DV520_11235</name>
</gene>
<evidence type="ECO:0000313" key="2">
    <source>
        <dbReference type="EMBL" id="RFT05697.1"/>
    </source>
</evidence>
<dbReference type="GeneID" id="97996307"/>
<dbReference type="PROSITE" id="PS51257">
    <property type="entry name" value="PROKAR_LIPOPROTEIN"/>
    <property type="match status" value="1"/>
</dbReference>
<dbReference type="InterPro" id="IPR005531">
    <property type="entry name" value="Asp23"/>
</dbReference>
<dbReference type="RefSeq" id="WP_021920799.1">
    <property type="nucleotide sequence ID" value="NZ_CAKXKJ010000001.1"/>
</dbReference>
<evidence type="ECO:0000313" key="3">
    <source>
        <dbReference type="Proteomes" id="UP000260649"/>
    </source>
</evidence>
<dbReference type="EMBL" id="QQRQ01000034">
    <property type="protein sequence ID" value="RFT05697.1"/>
    <property type="molecule type" value="Genomic_DNA"/>
</dbReference>
<sequence>MRFQNDKGEIQISSEVFTTITGAVATSCFGVKGMAARSKKDGLVHLLRSESMAKGVRVIFEEDDTVSIELHIIVDAGVNLTAVSSSIMSEVRYAVGNMTGAQVRAVDVYVDSMEID</sequence>
<accession>A0A3E2B128</accession>
<dbReference type="PANTHER" id="PTHR34297">
    <property type="entry name" value="HYPOTHETICAL CYTOSOLIC PROTEIN-RELATED"/>
    <property type="match status" value="1"/>
</dbReference>
<dbReference type="Proteomes" id="UP000260649">
    <property type="component" value="Unassembled WGS sequence"/>
</dbReference>
<proteinExistence type="inferred from homology"/>
<reference evidence="2 3" key="1">
    <citation type="submission" date="2018-07" db="EMBL/GenBank/DDBJ databases">
        <title>GABA Modulating Bacteria of the Human Gut Microbiota.</title>
        <authorList>
            <person name="Strandwitz P."/>
            <person name="Kim K.H."/>
            <person name="Terekhova D."/>
            <person name="Liu J.K."/>
            <person name="Sharma A."/>
            <person name="Levering J."/>
            <person name="Mcdonald D."/>
            <person name="Dietrich D."/>
            <person name="Ramadhar T.R."/>
            <person name="Lekbua A."/>
            <person name="Mroue N."/>
            <person name="Liston C."/>
            <person name="Stewart E.J."/>
            <person name="Dubin M.J."/>
            <person name="Zengler K."/>
            <person name="Knight R."/>
            <person name="Gilbert J.A."/>
            <person name="Clardy J."/>
            <person name="Lewis K."/>
        </authorList>
    </citation>
    <scope>NUCLEOTIDE SEQUENCE [LARGE SCALE GENOMIC DNA]</scope>
    <source>
        <strain evidence="2 3">KLE1738</strain>
    </source>
</reference>